<name>A0AAD0EE01_9RHOB</name>
<sequence length="315" mass="34564">MKAFRSRLPGLAFVLLGISLITFTLSYFSPGDRAEAIAHARYPEEIAFPPELLQAIRVEFHLEEPFWLQYLYWLGNVLRGDFGLSYASQTPVWDIFTSNLGETVSLALTSLGVGLAVAFLLASLAVRHPGTWMDRAAVMISSVGAAMPSYWLGLLLILGFAVHLSWLPSYGTGTPAHLVLPALTLAFWVMASQTRLLRSFMLEAANQPFIETLRLRGISETEIFFRHVLRHAMAPAVTMIAIDFASLLEGAIIVELTFARAGLGSLLAGSVLSRDLPVVMFLVMFFAVAYVVINSLAEVLQAASDPTSRTQEQKV</sequence>
<evidence type="ECO:0000256" key="7">
    <source>
        <dbReference type="RuleBase" id="RU363032"/>
    </source>
</evidence>
<keyword evidence="5 7" id="KW-1133">Transmembrane helix</keyword>
<proteinExistence type="inferred from homology"/>
<dbReference type="Pfam" id="PF00528">
    <property type="entry name" value="BPD_transp_1"/>
    <property type="match status" value="1"/>
</dbReference>
<dbReference type="Gene3D" id="1.10.3720.10">
    <property type="entry name" value="MetI-like"/>
    <property type="match status" value="1"/>
</dbReference>
<protein>
    <submittedName>
        <fullName evidence="9">ABC-type dipeptide/oligopeptide/nickel transport system, permease component</fullName>
    </submittedName>
</protein>
<dbReference type="GeneID" id="31847187"/>
<dbReference type="PANTHER" id="PTHR43163:SF6">
    <property type="entry name" value="DIPEPTIDE TRANSPORT SYSTEM PERMEASE PROTEIN DPPB-RELATED"/>
    <property type="match status" value="1"/>
</dbReference>
<dbReference type="InterPro" id="IPR000515">
    <property type="entry name" value="MetI-like"/>
</dbReference>
<dbReference type="GO" id="GO:0005886">
    <property type="term" value="C:plasma membrane"/>
    <property type="evidence" value="ECO:0007669"/>
    <property type="project" value="UniProtKB-SubCell"/>
</dbReference>
<dbReference type="AlphaFoldDB" id="A0AAD0EE01"/>
<evidence type="ECO:0000259" key="8">
    <source>
        <dbReference type="PROSITE" id="PS50928"/>
    </source>
</evidence>
<organism evidence="9 10">
    <name type="scientific">Phaeobacter gallaeciensis</name>
    <dbReference type="NCBI Taxonomy" id="60890"/>
    <lineage>
        <taxon>Bacteria</taxon>
        <taxon>Pseudomonadati</taxon>
        <taxon>Pseudomonadota</taxon>
        <taxon>Alphaproteobacteria</taxon>
        <taxon>Rhodobacterales</taxon>
        <taxon>Roseobacteraceae</taxon>
        <taxon>Phaeobacter</taxon>
    </lineage>
</organism>
<comment type="subcellular location">
    <subcellularLocation>
        <location evidence="1 7">Cell membrane</location>
        <topology evidence="1 7">Multi-pass membrane protein</topology>
    </subcellularLocation>
</comment>
<keyword evidence="4 7" id="KW-0812">Transmembrane</keyword>
<feature type="transmembrane region" description="Helical" evidence="7">
    <location>
        <begin position="106"/>
        <end position="126"/>
    </location>
</feature>
<evidence type="ECO:0000256" key="6">
    <source>
        <dbReference type="ARBA" id="ARBA00023136"/>
    </source>
</evidence>
<evidence type="ECO:0000256" key="4">
    <source>
        <dbReference type="ARBA" id="ARBA00022692"/>
    </source>
</evidence>
<feature type="transmembrane region" description="Helical" evidence="7">
    <location>
        <begin position="236"/>
        <end position="258"/>
    </location>
</feature>
<evidence type="ECO:0000256" key="2">
    <source>
        <dbReference type="ARBA" id="ARBA00022448"/>
    </source>
</evidence>
<dbReference type="PANTHER" id="PTHR43163">
    <property type="entry name" value="DIPEPTIDE TRANSPORT SYSTEM PERMEASE PROTEIN DPPB-RELATED"/>
    <property type="match status" value="1"/>
</dbReference>
<accession>A0AAD0EE01</accession>
<reference evidence="9 10" key="1">
    <citation type="journal article" date="2017" name="Front. Microbiol.">
        <title>Phaeobacter piscinae sp. nov., a species of the Roseobacter group and potential aquaculture probiont.</title>
        <authorList>
            <person name="Sonnenschein E.C."/>
            <person name="Phippen C.B.W."/>
            <person name="Nielsen K.F."/>
            <person name="Mateiu R.V."/>
            <person name="Melchiorsen J."/>
            <person name="Gram L."/>
            <person name="Overmann J."/>
            <person name="Freese H.M."/>
        </authorList>
    </citation>
    <scope>NUCLEOTIDE SEQUENCE [LARGE SCALE GENOMIC DNA]</scope>
    <source>
        <strain evidence="9 10">P63</strain>
    </source>
</reference>
<evidence type="ECO:0000256" key="5">
    <source>
        <dbReference type="ARBA" id="ARBA00022989"/>
    </source>
</evidence>
<comment type="similarity">
    <text evidence="7">Belongs to the binding-protein-dependent transport system permease family.</text>
</comment>
<evidence type="ECO:0000313" key="10">
    <source>
        <dbReference type="Proteomes" id="UP000217545"/>
    </source>
</evidence>
<feature type="transmembrane region" description="Helical" evidence="7">
    <location>
        <begin position="138"/>
        <end position="162"/>
    </location>
</feature>
<dbReference type="InterPro" id="IPR045621">
    <property type="entry name" value="BPD_transp_1_N"/>
</dbReference>
<dbReference type="SUPFAM" id="SSF161098">
    <property type="entry name" value="MetI-like"/>
    <property type="match status" value="1"/>
</dbReference>
<keyword evidence="3" id="KW-1003">Cell membrane</keyword>
<dbReference type="EMBL" id="CP010784">
    <property type="protein sequence ID" value="ATF06861.1"/>
    <property type="molecule type" value="Genomic_DNA"/>
</dbReference>
<evidence type="ECO:0000256" key="3">
    <source>
        <dbReference type="ARBA" id="ARBA00022475"/>
    </source>
</evidence>
<keyword evidence="2 7" id="KW-0813">Transport</keyword>
<dbReference type="RefSeq" id="WP_024098182.1">
    <property type="nucleotide sequence ID" value="NZ_CP010588.1"/>
</dbReference>
<feature type="transmembrane region" description="Helical" evidence="7">
    <location>
        <begin position="278"/>
        <end position="300"/>
    </location>
</feature>
<dbReference type="InterPro" id="IPR035906">
    <property type="entry name" value="MetI-like_sf"/>
</dbReference>
<feature type="transmembrane region" description="Helical" evidence="7">
    <location>
        <begin position="12"/>
        <end position="29"/>
    </location>
</feature>
<feature type="transmembrane region" description="Helical" evidence="7">
    <location>
        <begin position="174"/>
        <end position="191"/>
    </location>
</feature>
<dbReference type="GO" id="GO:0055085">
    <property type="term" value="P:transmembrane transport"/>
    <property type="evidence" value="ECO:0007669"/>
    <property type="project" value="InterPro"/>
</dbReference>
<evidence type="ECO:0000256" key="1">
    <source>
        <dbReference type="ARBA" id="ARBA00004651"/>
    </source>
</evidence>
<gene>
    <name evidence="9" type="ORF">PhaeoP63_02809</name>
</gene>
<dbReference type="Pfam" id="PF19300">
    <property type="entry name" value="BPD_transp_1_N"/>
    <property type="match status" value="1"/>
</dbReference>
<feature type="domain" description="ABC transmembrane type-1" evidence="8">
    <location>
        <begin position="100"/>
        <end position="297"/>
    </location>
</feature>
<dbReference type="CDD" id="cd06261">
    <property type="entry name" value="TM_PBP2"/>
    <property type="match status" value="1"/>
</dbReference>
<evidence type="ECO:0000313" key="9">
    <source>
        <dbReference type="EMBL" id="ATF06861.1"/>
    </source>
</evidence>
<keyword evidence="6 7" id="KW-0472">Membrane</keyword>
<dbReference type="PROSITE" id="PS50928">
    <property type="entry name" value="ABC_TM1"/>
    <property type="match status" value="1"/>
</dbReference>
<dbReference type="Proteomes" id="UP000217545">
    <property type="component" value="Chromosome"/>
</dbReference>